<evidence type="ECO:0000313" key="1">
    <source>
        <dbReference type="EMBL" id="MBJ7602241.1"/>
    </source>
</evidence>
<dbReference type="SUPFAM" id="SSF142906">
    <property type="entry name" value="YjbR-like"/>
    <property type="match status" value="1"/>
</dbReference>
<name>A0A934NB99_9BACT</name>
<dbReference type="AlphaFoldDB" id="A0A934NB99"/>
<dbReference type="RefSeq" id="WP_338176640.1">
    <property type="nucleotide sequence ID" value="NZ_JAEKNQ010000018.1"/>
</dbReference>
<proteinExistence type="predicted"/>
<gene>
    <name evidence="1" type="ORF">JF888_03460</name>
</gene>
<dbReference type="Proteomes" id="UP000620075">
    <property type="component" value="Unassembled WGS sequence"/>
</dbReference>
<dbReference type="InterPro" id="IPR038056">
    <property type="entry name" value="YjbR-like_sf"/>
</dbReference>
<sequence>MLSPGQARRIALGFPGTAEQDHHGFPSFRVNGRIFATLPDPGHLNVMLDANQTLWSVQHHPDTCEELWWGKRLSGVRVDLGLAGRGIIRELLSEAWRRRAPSQLGD</sequence>
<keyword evidence="1" id="KW-0238">DNA-binding</keyword>
<evidence type="ECO:0000313" key="2">
    <source>
        <dbReference type="Proteomes" id="UP000620075"/>
    </source>
</evidence>
<reference evidence="1 2" key="1">
    <citation type="submission" date="2020-10" db="EMBL/GenBank/DDBJ databases">
        <title>Ca. Dormibacterota MAGs.</title>
        <authorList>
            <person name="Montgomery K."/>
        </authorList>
    </citation>
    <scope>NUCLEOTIDE SEQUENCE [LARGE SCALE GENOMIC DNA]</scope>
    <source>
        <strain evidence="1">SC8811_S16_3</strain>
    </source>
</reference>
<dbReference type="GO" id="GO:0003677">
    <property type="term" value="F:DNA binding"/>
    <property type="evidence" value="ECO:0007669"/>
    <property type="project" value="UniProtKB-KW"/>
</dbReference>
<protein>
    <submittedName>
        <fullName evidence="1">MmcQ/YjbR family DNA-binding protein</fullName>
    </submittedName>
</protein>
<dbReference type="InterPro" id="IPR058532">
    <property type="entry name" value="YjbR/MT2646/Rv2570-like"/>
</dbReference>
<dbReference type="Pfam" id="PF04237">
    <property type="entry name" value="YjbR"/>
    <property type="match status" value="1"/>
</dbReference>
<comment type="caution">
    <text evidence="1">The sequence shown here is derived from an EMBL/GenBank/DDBJ whole genome shotgun (WGS) entry which is preliminary data.</text>
</comment>
<accession>A0A934NB99</accession>
<organism evidence="1 2">
    <name type="scientific">Candidatus Dormiibacter inghamiae</name>
    <dbReference type="NCBI Taxonomy" id="3127013"/>
    <lineage>
        <taxon>Bacteria</taxon>
        <taxon>Bacillati</taxon>
        <taxon>Candidatus Dormiibacterota</taxon>
        <taxon>Candidatus Dormibacteria</taxon>
        <taxon>Candidatus Dormibacterales</taxon>
        <taxon>Candidatus Dormibacteraceae</taxon>
        <taxon>Candidatus Dormiibacter</taxon>
    </lineage>
</organism>
<dbReference type="EMBL" id="JAEKNQ010000018">
    <property type="protein sequence ID" value="MBJ7602241.1"/>
    <property type="molecule type" value="Genomic_DNA"/>
</dbReference>